<gene>
    <name evidence="4" type="primary">cotR</name>
    <name evidence="4" type="ORF">V7x_00760</name>
</gene>
<dbReference type="EC" id="3.1.1.-" evidence="4"/>
<dbReference type="InterPro" id="IPR016035">
    <property type="entry name" value="Acyl_Trfase/lysoPLipase"/>
</dbReference>
<name>A0A5C6FN01_9PLAN</name>
<reference evidence="4 5" key="1">
    <citation type="submission" date="2019-02" db="EMBL/GenBank/DDBJ databases">
        <title>Deep-cultivation of Planctomycetes and their phenomic and genomic characterization uncovers novel biology.</title>
        <authorList>
            <person name="Wiegand S."/>
            <person name="Jogler M."/>
            <person name="Boedeker C."/>
            <person name="Pinto D."/>
            <person name="Vollmers J."/>
            <person name="Rivas-Marin E."/>
            <person name="Kohn T."/>
            <person name="Peeters S.H."/>
            <person name="Heuer A."/>
            <person name="Rast P."/>
            <person name="Oberbeckmann S."/>
            <person name="Bunk B."/>
            <person name="Jeske O."/>
            <person name="Meyerdierks A."/>
            <person name="Storesund J.E."/>
            <person name="Kallscheuer N."/>
            <person name="Luecker S."/>
            <person name="Lage O.M."/>
            <person name="Pohl T."/>
            <person name="Merkel B.J."/>
            <person name="Hornburger P."/>
            <person name="Mueller R.-W."/>
            <person name="Bruemmer F."/>
            <person name="Labrenz M."/>
            <person name="Spormann A.M."/>
            <person name="Op Den Camp H."/>
            <person name="Overmann J."/>
            <person name="Amann R."/>
            <person name="Jetten M.S.M."/>
            <person name="Mascher T."/>
            <person name="Medema M.H."/>
            <person name="Devos D.P."/>
            <person name="Kaster A.-K."/>
            <person name="Ovreas L."/>
            <person name="Rohde M."/>
            <person name="Galperin M.Y."/>
            <person name="Jogler C."/>
        </authorList>
    </citation>
    <scope>NUCLEOTIDE SEQUENCE [LARGE SCALE GENOMIC DNA]</scope>
    <source>
        <strain evidence="4 5">V7</strain>
    </source>
</reference>
<feature type="active site" description="Proton acceptor" evidence="2">
    <location>
        <position position="179"/>
    </location>
</feature>
<keyword evidence="2 4" id="KW-0378">Hydrolase</keyword>
<dbReference type="PANTHER" id="PTHR24138:SF10">
    <property type="entry name" value="PHOSPHOLIPASE A2"/>
    <property type="match status" value="1"/>
</dbReference>
<dbReference type="EMBL" id="SJPZ01000001">
    <property type="protein sequence ID" value="TWU64532.1"/>
    <property type="molecule type" value="Genomic_DNA"/>
</dbReference>
<dbReference type="Pfam" id="PF01734">
    <property type="entry name" value="Patatin"/>
    <property type="match status" value="1"/>
</dbReference>
<dbReference type="Proteomes" id="UP000316476">
    <property type="component" value="Unassembled WGS sequence"/>
</dbReference>
<comment type="caution">
    <text evidence="4">The sequence shown here is derived from an EMBL/GenBank/DDBJ whole genome shotgun (WGS) entry which is preliminary data.</text>
</comment>
<dbReference type="GO" id="GO:0016787">
    <property type="term" value="F:hydrolase activity"/>
    <property type="evidence" value="ECO:0007669"/>
    <property type="project" value="UniProtKB-UniRule"/>
</dbReference>
<evidence type="ECO:0000313" key="4">
    <source>
        <dbReference type="EMBL" id="TWU64532.1"/>
    </source>
</evidence>
<feature type="short sequence motif" description="GXGXXG" evidence="2">
    <location>
        <begin position="14"/>
        <end position="19"/>
    </location>
</feature>
<organism evidence="4 5">
    <name type="scientific">Crateriforma conspicua</name>
    <dbReference type="NCBI Taxonomy" id="2527996"/>
    <lineage>
        <taxon>Bacteria</taxon>
        <taxon>Pseudomonadati</taxon>
        <taxon>Planctomycetota</taxon>
        <taxon>Planctomycetia</taxon>
        <taxon>Planctomycetales</taxon>
        <taxon>Planctomycetaceae</taxon>
        <taxon>Crateriforma</taxon>
    </lineage>
</organism>
<accession>A0A5C6FN01</accession>
<dbReference type="CDD" id="cd07199">
    <property type="entry name" value="Pat17_PNPLA8_PNPLA9_like"/>
    <property type="match status" value="1"/>
</dbReference>
<dbReference type="Gene3D" id="3.40.1090.10">
    <property type="entry name" value="Cytosolic phospholipase A2 catalytic domain"/>
    <property type="match status" value="1"/>
</dbReference>
<protein>
    <submittedName>
        <fullName evidence="4">Putative sporulation hydrolase CotR</fullName>
        <ecNumber evidence="4">3.1.1.-</ecNumber>
    </submittedName>
</protein>
<evidence type="ECO:0000256" key="2">
    <source>
        <dbReference type="PROSITE-ProRule" id="PRU01161"/>
    </source>
</evidence>
<evidence type="ECO:0000259" key="3">
    <source>
        <dbReference type="PROSITE" id="PS51635"/>
    </source>
</evidence>
<feature type="active site" description="Nucleophile" evidence="2">
    <location>
        <position position="49"/>
    </location>
</feature>
<keyword evidence="1 2" id="KW-0443">Lipid metabolism</keyword>
<feature type="short sequence motif" description="GXSXG" evidence="2">
    <location>
        <begin position="47"/>
        <end position="51"/>
    </location>
</feature>
<evidence type="ECO:0000256" key="1">
    <source>
        <dbReference type="ARBA" id="ARBA00023098"/>
    </source>
</evidence>
<proteinExistence type="predicted"/>
<dbReference type="PANTHER" id="PTHR24138">
    <property type="entry name" value="INTRACELLLAR PHOSPHOLIPASE A FAMILY"/>
    <property type="match status" value="1"/>
</dbReference>
<evidence type="ECO:0000313" key="5">
    <source>
        <dbReference type="Proteomes" id="UP000316476"/>
    </source>
</evidence>
<dbReference type="InterPro" id="IPR047156">
    <property type="entry name" value="Teg/CotR/CapV-like"/>
</dbReference>
<sequence length="318" mass="34826">MDTYERFHILSLDGGGIKGLFSAALLAKIEESLDGISIVDHFDLITGTSTGGIIALGLGAGLRPREIVQFYASEGPTIFRKKPIWTSAKAWFRNKYAQEPLKASLQRYFQDKLLAESNKRLVIPSYNLAKDEVYVFKTPHHPRLTTDGRVPMWKVALATSAAPTYFPCCDHVDSMRLVDGGLWANNPTMVGIVEAVSLLGVPLEAISTFSLGTTNSVGKNLRSLDRGGFWQWRQKGIDAALRGQSHGVQGQAQLLLSKERAVRLDPIVPDGLFALDKLSEKELLAEAAHEARKFAPMFSAIFAGHQAKTVSFQTKAAA</sequence>
<feature type="short sequence motif" description="DGA/G" evidence="2">
    <location>
        <begin position="179"/>
        <end position="181"/>
    </location>
</feature>
<keyword evidence="2" id="KW-0442">Lipid degradation</keyword>
<dbReference type="InterPro" id="IPR002641">
    <property type="entry name" value="PNPLA_dom"/>
</dbReference>
<dbReference type="SUPFAM" id="SSF52151">
    <property type="entry name" value="FabD/lysophospholipase-like"/>
    <property type="match status" value="1"/>
</dbReference>
<dbReference type="GO" id="GO:0016042">
    <property type="term" value="P:lipid catabolic process"/>
    <property type="evidence" value="ECO:0007669"/>
    <property type="project" value="UniProtKB-UniRule"/>
</dbReference>
<dbReference type="AlphaFoldDB" id="A0A5C6FN01"/>
<feature type="domain" description="PNPLA" evidence="3">
    <location>
        <begin position="10"/>
        <end position="192"/>
    </location>
</feature>
<dbReference type="PROSITE" id="PS51635">
    <property type="entry name" value="PNPLA"/>
    <property type="match status" value="1"/>
</dbReference>
<dbReference type="RefSeq" id="WP_197135612.1">
    <property type="nucleotide sequence ID" value="NZ_SJPZ01000001.1"/>
</dbReference>
<dbReference type="NCBIfam" id="NF041079">
    <property type="entry name" value="CBASS_lipase"/>
    <property type="match status" value="1"/>
</dbReference>